<evidence type="ECO:0000313" key="2">
    <source>
        <dbReference type="EMBL" id="MBE1602693.1"/>
    </source>
</evidence>
<dbReference type="OrthoDB" id="10005453at2"/>
<dbReference type="GeneID" id="86833254"/>
<keyword evidence="1" id="KW-0812">Transmembrane</keyword>
<dbReference type="RefSeq" id="WP_046913863.1">
    <property type="nucleotide sequence ID" value="NZ_JADBGF010000001.1"/>
</dbReference>
<gene>
    <name evidence="2" type="ORF">H4687_008822</name>
</gene>
<comment type="caution">
    <text evidence="2">The sequence shown here is derived from an EMBL/GenBank/DDBJ whole genome shotgun (WGS) entry which is preliminary data.</text>
</comment>
<proteinExistence type="predicted"/>
<keyword evidence="1" id="KW-0472">Membrane</keyword>
<sequence length="113" mass="11549">MLVTALITTLPPDTALYTVTLIGIVVALVGAASLLGLENFRERTPRAVRSGWLGIVALGQVTITCWSLRNVFEQDPGPDIVFGVAVATAALGVAVACVVEACASGPSTPTVQG</sequence>
<keyword evidence="1" id="KW-1133">Transmembrane helix</keyword>
<dbReference type="AlphaFoldDB" id="A0A8I0TYR6"/>
<organism evidence="2 3">
    <name type="scientific">Streptomyces stelliscabiei</name>
    <dbReference type="NCBI Taxonomy" id="146820"/>
    <lineage>
        <taxon>Bacteria</taxon>
        <taxon>Bacillati</taxon>
        <taxon>Actinomycetota</taxon>
        <taxon>Actinomycetes</taxon>
        <taxon>Kitasatosporales</taxon>
        <taxon>Streptomycetaceae</taxon>
        <taxon>Streptomyces</taxon>
    </lineage>
</organism>
<dbReference type="EMBL" id="JADBGF010000001">
    <property type="protein sequence ID" value="MBE1602693.1"/>
    <property type="molecule type" value="Genomic_DNA"/>
</dbReference>
<feature type="transmembrane region" description="Helical" evidence="1">
    <location>
        <begin position="49"/>
        <end position="69"/>
    </location>
</feature>
<feature type="transmembrane region" description="Helical" evidence="1">
    <location>
        <begin position="15"/>
        <end position="37"/>
    </location>
</feature>
<protein>
    <submittedName>
        <fullName evidence="2">Uncharacterized protein</fullName>
    </submittedName>
</protein>
<keyword evidence="3" id="KW-1185">Reference proteome</keyword>
<reference evidence="2 3" key="1">
    <citation type="submission" date="2020-10" db="EMBL/GenBank/DDBJ databases">
        <title>Sequencing the genomes of 1000 actinobacteria strains.</title>
        <authorList>
            <person name="Klenk H.-P."/>
        </authorList>
    </citation>
    <scope>NUCLEOTIDE SEQUENCE [LARGE SCALE GENOMIC DNA]</scope>
    <source>
        <strain evidence="2 3">DSM 41803</strain>
    </source>
</reference>
<accession>A0A8I0TYR6</accession>
<dbReference type="Proteomes" id="UP000629287">
    <property type="component" value="Unassembled WGS sequence"/>
</dbReference>
<feature type="transmembrane region" description="Helical" evidence="1">
    <location>
        <begin position="81"/>
        <end position="103"/>
    </location>
</feature>
<evidence type="ECO:0000313" key="3">
    <source>
        <dbReference type="Proteomes" id="UP000629287"/>
    </source>
</evidence>
<name>A0A8I0TYR6_9ACTN</name>
<evidence type="ECO:0000256" key="1">
    <source>
        <dbReference type="SAM" id="Phobius"/>
    </source>
</evidence>